<dbReference type="SMART" id="SM00729">
    <property type="entry name" value="Elp3"/>
    <property type="match status" value="1"/>
</dbReference>
<dbReference type="InterPro" id="IPR058240">
    <property type="entry name" value="rSAM_sf"/>
</dbReference>
<dbReference type="GO" id="GO:0046872">
    <property type="term" value="F:metal ion binding"/>
    <property type="evidence" value="ECO:0007669"/>
    <property type="project" value="UniProtKB-KW"/>
</dbReference>
<feature type="domain" description="Elp3/MiaA/NifB-like radical SAM core" evidence="6">
    <location>
        <begin position="258"/>
        <end position="463"/>
    </location>
</feature>
<evidence type="ECO:0000256" key="2">
    <source>
        <dbReference type="ARBA" id="ARBA00022691"/>
    </source>
</evidence>
<sequence>MKNKSILLIHPPVAKPGEPPAGLAKLAAALRARSIDCRTWDASLDGILGLLAKPAADATDTWTRRALAHRRENTDALRSISLYGNRDRYKRAVMDLNRVLHAAGKSAGVTLSLANYTHPDLSPVRSGDLIRAAETFRGNPFFPIFSSRLEELFKEREPHVVGLSINFMSQALCAFAMIGCIRSMLPEATIVCGGGLVTSWLNIPGLGNPFHGLVDELVSGPGEARLISLCTGSRPGAPSTTGYDFSDMGMDRYLSPVPVRPYAASRGCWWKKCAFCPETAENAPYRCEDAATTIDDLLRLNARFPAGLIHFLDNALSPRLLEEMTGRPPGLPWYGFARVTRHFADVDFVQRLKQSGCVMLKLGIESGDQQVLNALGKGIDSEMAASVLHTLHQAGIATYVYLLFGTPAEDESRARRTLDFTLAHSGAIDFLNLAVFNLPAHSREAAQLETLDFYEGDLSLYREFVHPGGWNRDRVRRFLTREFKKPAPIRRILNNDPPFFTSNHAPFFHSTPI</sequence>
<evidence type="ECO:0000256" key="5">
    <source>
        <dbReference type="ARBA" id="ARBA00023014"/>
    </source>
</evidence>
<dbReference type="AlphaFoldDB" id="A0A5K7ZXG5"/>
<dbReference type="SFLD" id="SFLDG01082">
    <property type="entry name" value="B12-binding_domain_containing"/>
    <property type="match status" value="1"/>
</dbReference>
<dbReference type="SUPFAM" id="SSF102114">
    <property type="entry name" value="Radical SAM enzymes"/>
    <property type="match status" value="1"/>
</dbReference>
<dbReference type="InterPro" id="IPR023404">
    <property type="entry name" value="rSAM_horseshoe"/>
</dbReference>
<keyword evidence="3" id="KW-0479">Metal-binding</keyword>
<dbReference type="Pfam" id="PF04055">
    <property type="entry name" value="Radical_SAM"/>
    <property type="match status" value="1"/>
</dbReference>
<dbReference type="GO" id="GO:0005829">
    <property type="term" value="C:cytosol"/>
    <property type="evidence" value="ECO:0007669"/>
    <property type="project" value="TreeGrafter"/>
</dbReference>
<comment type="cofactor">
    <cofactor evidence="1">
        <name>[4Fe-4S] cluster</name>
        <dbReference type="ChEBI" id="CHEBI:49883"/>
    </cofactor>
</comment>
<protein>
    <submittedName>
        <fullName evidence="7">Radical SAM protein</fullName>
    </submittedName>
</protein>
<proteinExistence type="predicted"/>
<dbReference type="Gene3D" id="3.80.30.20">
    <property type="entry name" value="tm_1862 like domain"/>
    <property type="match status" value="1"/>
</dbReference>
<keyword evidence="4" id="KW-0408">Iron</keyword>
<reference evidence="7 8" key="1">
    <citation type="submission" date="2019-11" db="EMBL/GenBank/DDBJ databases">
        <title>Comparative genomics of hydrocarbon-degrading Desulfosarcina strains.</title>
        <authorList>
            <person name="Watanabe M."/>
            <person name="Kojima H."/>
            <person name="Fukui M."/>
        </authorList>
    </citation>
    <scope>NUCLEOTIDE SEQUENCE [LARGE SCALE GENOMIC DNA]</scope>
    <source>
        <strain evidence="7 8">28bB2T</strain>
    </source>
</reference>
<dbReference type="KEGG" id="dov:DSCO28_55090"/>
<dbReference type="Proteomes" id="UP000425960">
    <property type="component" value="Chromosome"/>
</dbReference>
<dbReference type="SFLD" id="SFLDS00029">
    <property type="entry name" value="Radical_SAM"/>
    <property type="match status" value="1"/>
</dbReference>
<dbReference type="InterPro" id="IPR007197">
    <property type="entry name" value="rSAM"/>
</dbReference>
<evidence type="ECO:0000256" key="3">
    <source>
        <dbReference type="ARBA" id="ARBA00022723"/>
    </source>
</evidence>
<dbReference type="EMBL" id="AP021876">
    <property type="protein sequence ID" value="BBO84943.1"/>
    <property type="molecule type" value="Genomic_DNA"/>
</dbReference>
<organism evidence="7 8">
    <name type="scientific">Desulfosarcina ovata subsp. sediminis</name>
    <dbReference type="NCBI Taxonomy" id="885957"/>
    <lineage>
        <taxon>Bacteria</taxon>
        <taxon>Pseudomonadati</taxon>
        <taxon>Thermodesulfobacteriota</taxon>
        <taxon>Desulfobacteria</taxon>
        <taxon>Desulfobacterales</taxon>
        <taxon>Desulfosarcinaceae</taxon>
        <taxon>Desulfosarcina</taxon>
    </lineage>
</organism>
<dbReference type="PANTHER" id="PTHR43409">
    <property type="entry name" value="ANAEROBIC MAGNESIUM-PROTOPORPHYRIN IX MONOMETHYL ESTER CYCLASE-RELATED"/>
    <property type="match status" value="1"/>
</dbReference>
<dbReference type="PANTHER" id="PTHR43409:SF7">
    <property type="entry name" value="BLL1977 PROTEIN"/>
    <property type="match status" value="1"/>
</dbReference>
<evidence type="ECO:0000313" key="7">
    <source>
        <dbReference type="EMBL" id="BBO84943.1"/>
    </source>
</evidence>
<evidence type="ECO:0000256" key="1">
    <source>
        <dbReference type="ARBA" id="ARBA00001966"/>
    </source>
</evidence>
<keyword evidence="2" id="KW-0949">S-adenosyl-L-methionine</keyword>
<dbReference type="InterPro" id="IPR006638">
    <property type="entry name" value="Elp3/MiaA/NifB-like_rSAM"/>
</dbReference>
<gene>
    <name evidence="7" type="ORF">DSCO28_55090</name>
</gene>
<dbReference type="InterPro" id="IPR051198">
    <property type="entry name" value="BchE-like"/>
</dbReference>
<evidence type="ECO:0000313" key="8">
    <source>
        <dbReference type="Proteomes" id="UP000425960"/>
    </source>
</evidence>
<evidence type="ECO:0000259" key="6">
    <source>
        <dbReference type="SMART" id="SM00729"/>
    </source>
</evidence>
<dbReference type="RefSeq" id="WP_231713943.1">
    <property type="nucleotide sequence ID" value="NZ_AP021876.1"/>
</dbReference>
<accession>A0A5K7ZXG5</accession>
<dbReference type="GO" id="GO:0003824">
    <property type="term" value="F:catalytic activity"/>
    <property type="evidence" value="ECO:0007669"/>
    <property type="project" value="InterPro"/>
</dbReference>
<evidence type="ECO:0000256" key="4">
    <source>
        <dbReference type="ARBA" id="ARBA00023004"/>
    </source>
</evidence>
<keyword evidence="5" id="KW-0411">Iron-sulfur</keyword>
<name>A0A5K7ZXG5_9BACT</name>
<dbReference type="GO" id="GO:0051536">
    <property type="term" value="F:iron-sulfur cluster binding"/>
    <property type="evidence" value="ECO:0007669"/>
    <property type="project" value="UniProtKB-KW"/>
</dbReference>